<dbReference type="OMA" id="IAYIMVM"/>
<sequence>MSHVSHVIGVARNEDYAFRAPSPPHIYIPQAPDEYDVLIPPFCGIWCENEQFLKFIQEIIQKSSHSISNQEWKYEWRRQAQQILPFLYLGPSSAARDIDFLKRENMTMLLVIRDSAIARAKLLDGAKIARQLDIKSRTIDVSGLTGLIAAFPHAIQVINDHLISIFQESSSTKIGKVLVFCESGNERSAAVVSAYLMATCGLDLISSIHRIQSRRFCISLDDSLKNLLLNYMDILNAKKDVSSVKSRIPNSIRNLMSGKKRRRNEDTDEEGTAAMEICSDEERFLGRTDLAPFR</sequence>
<proteinExistence type="inferred from homology"/>
<dbReference type="GO" id="GO:0062026">
    <property type="term" value="P:negative regulation of SCF-dependent proteasomal ubiquitin-dependent catabolic process"/>
    <property type="evidence" value="ECO:0007669"/>
    <property type="project" value="TreeGrafter"/>
</dbReference>
<feature type="domain" description="Tyrosine specific protein phosphatases" evidence="2">
    <location>
        <begin position="149"/>
        <end position="215"/>
    </location>
</feature>
<dbReference type="HOGENOM" id="CLU_049471_1_0_1"/>
<dbReference type="Proteomes" id="UP000030854">
    <property type="component" value="Unassembled WGS sequence"/>
</dbReference>
<dbReference type="InterPro" id="IPR000340">
    <property type="entry name" value="Dual-sp_phosphatase_cat-dom"/>
</dbReference>
<dbReference type="PROSITE" id="PS50056">
    <property type="entry name" value="TYR_PHOSPHATASE_2"/>
    <property type="match status" value="1"/>
</dbReference>
<name>A0A0B1PCC1_UNCNE</name>
<dbReference type="SUPFAM" id="SSF52799">
    <property type="entry name" value="(Phosphotyrosine protein) phosphatases II"/>
    <property type="match status" value="1"/>
</dbReference>
<dbReference type="InterPro" id="IPR052449">
    <property type="entry name" value="STYX-Interacting_Phosphatase"/>
</dbReference>
<keyword evidence="4" id="KW-1185">Reference proteome</keyword>
<dbReference type="GO" id="GO:0005737">
    <property type="term" value="C:cytoplasm"/>
    <property type="evidence" value="ECO:0007669"/>
    <property type="project" value="TreeGrafter"/>
</dbReference>
<evidence type="ECO:0000313" key="3">
    <source>
        <dbReference type="EMBL" id="KHJ35903.1"/>
    </source>
</evidence>
<dbReference type="InterPro" id="IPR029021">
    <property type="entry name" value="Prot-tyrosine_phosphatase-like"/>
</dbReference>
<comment type="caution">
    <text evidence="3">The sequence shown here is derived from an EMBL/GenBank/DDBJ whole genome shotgun (WGS) entry which is preliminary data.</text>
</comment>
<evidence type="ECO:0000259" key="2">
    <source>
        <dbReference type="PROSITE" id="PS50056"/>
    </source>
</evidence>
<dbReference type="STRING" id="52586.A0A0B1PCC1"/>
<accession>A0A0B1PCC1</accession>
<dbReference type="InterPro" id="IPR000387">
    <property type="entry name" value="Tyr_Pase_dom"/>
</dbReference>
<dbReference type="InterPro" id="IPR020422">
    <property type="entry name" value="TYR_PHOSPHATASE_DUAL_dom"/>
</dbReference>
<dbReference type="Pfam" id="PF00782">
    <property type="entry name" value="DSPc"/>
    <property type="match status" value="1"/>
</dbReference>
<dbReference type="GO" id="GO:1990444">
    <property type="term" value="F:F-box domain binding"/>
    <property type="evidence" value="ECO:0007669"/>
    <property type="project" value="TreeGrafter"/>
</dbReference>
<comment type="similarity">
    <text evidence="1">Belongs to the protein-tyrosine phosphatase family. Non-receptor class subfamily.</text>
</comment>
<protein>
    <submittedName>
        <fullName evidence="3">Putative tyrosine protein phosphatase 4</fullName>
    </submittedName>
</protein>
<evidence type="ECO:0000313" key="4">
    <source>
        <dbReference type="Proteomes" id="UP000030854"/>
    </source>
</evidence>
<dbReference type="PANTHER" id="PTHR46588">
    <property type="entry name" value="SERINE/THREONINE/TYROSINE-INTERACTING PROTEIN"/>
    <property type="match status" value="1"/>
</dbReference>
<dbReference type="GO" id="GO:0005654">
    <property type="term" value="C:nucleoplasm"/>
    <property type="evidence" value="ECO:0007669"/>
    <property type="project" value="TreeGrafter"/>
</dbReference>
<dbReference type="GO" id="GO:0140096">
    <property type="term" value="F:catalytic activity, acting on a protein"/>
    <property type="evidence" value="ECO:0007669"/>
    <property type="project" value="UniProtKB-ARBA"/>
</dbReference>
<dbReference type="EMBL" id="JNVN01000210">
    <property type="protein sequence ID" value="KHJ35903.1"/>
    <property type="molecule type" value="Genomic_DNA"/>
</dbReference>
<evidence type="ECO:0000256" key="1">
    <source>
        <dbReference type="ARBA" id="ARBA00009649"/>
    </source>
</evidence>
<dbReference type="AlphaFoldDB" id="A0A0B1PCC1"/>
<dbReference type="GO" id="GO:0070372">
    <property type="term" value="P:regulation of ERK1 and ERK2 cascade"/>
    <property type="evidence" value="ECO:0007669"/>
    <property type="project" value="TreeGrafter"/>
</dbReference>
<reference evidence="3 4" key="1">
    <citation type="journal article" date="2014" name="BMC Genomics">
        <title>Adaptive genomic structural variation in the grape powdery mildew pathogen, Erysiphe necator.</title>
        <authorList>
            <person name="Jones L."/>
            <person name="Riaz S."/>
            <person name="Morales-Cruz A."/>
            <person name="Amrine K.C."/>
            <person name="McGuire B."/>
            <person name="Gubler W.D."/>
            <person name="Walker M.A."/>
            <person name="Cantu D."/>
        </authorList>
    </citation>
    <scope>NUCLEOTIDE SEQUENCE [LARGE SCALE GENOMIC DNA]</scope>
    <source>
        <strain evidence="4">c</strain>
    </source>
</reference>
<organism evidence="3 4">
    <name type="scientific">Uncinula necator</name>
    <name type="common">Grape powdery mildew</name>
    <dbReference type="NCBI Taxonomy" id="52586"/>
    <lineage>
        <taxon>Eukaryota</taxon>
        <taxon>Fungi</taxon>
        <taxon>Dikarya</taxon>
        <taxon>Ascomycota</taxon>
        <taxon>Pezizomycotina</taxon>
        <taxon>Leotiomycetes</taxon>
        <taxon>Erysiphales</taxon>
        <taxon>Erysiphaceae</taxon>
        <taxon>Erysiphe</taxon>
    </lineage>
</organism>
<dbReference type="Gene3D" id="3.90.190.10">
    <property type="entry name" value="Protein tyrosine phosphatase superfamily"/>
    <property type="match status" value="1"/>
</dbReference>
<dbReference type="CDD" id="cd14498">
    <property type="entry name" value="DSP"/>
    <property type="match status" value="1"/>
</dbReference>
<gene>
    <name evidence="3" type="ORF">EV44_g0897</name>
</gene>
<dbReference type="SMART" id="SM00195">
    <property type="entry name" value="DSPc"/>
    <property type="match status" value="1"/>
</dbReference>
<dbReference type="PANTHER" id="PTHR46588:SF1">
    <property type="entry name" value="SERINE_THREONINE_TYROSINE-INTERACTING PROTEIN"/>
    <property type="match status" value="1"/>
</dbReference>